<dbReference type="RefSeq" id="WP_191775872.1">
    <property type="nucleotide sequence ID" value="NZ_JACYFU010000003.1"/>
</dbReference>
<protein>
    <recommendedName>
        <fullName evidence="4">Lipoprotein</fullName>
    </recommendedName>
</protein>
<dbReference type="EMBL" id="JACYFU010000003">
    <property type="protein sequence ID" value="MBD8066296.1"/>
    <property type="molecule type" value="Genomic_DNA"/>
</dbReference>
<evidence type="ECO:0008006" key="4">
    <source>
        <dbReference type="Google" id="ProtNLM"/>
    </source>
</evidence>
<gene>
    <name evidence="2" type="ORF">IC608_12530</name>
</gene>
<feature type="signal peptide" evidence="1">
    <location>
        <begin position="1"/>
        <end position="16"/>
    </location>
</feature>
<keyword evidence="1" id="KW-0732">Signal</keyword>
<sequence>MRLLSLGKIVATLALAAALSACLDATVDVALTSPGAARVSIVETMGADFYAMLDTEAGKDEGDGAEYCLHGRLRLDGDGSAICTQVEEGAFETLAATRRDPGLAFTPAGPNRVRISLPLALLREEIGAGEATDSEGRETIAALFAGRTLTIRFSGKSIVATNMDPADDGKSAQRVLPFLDLINGTGDLPKTLYAVVEAP</sequence>
<proteinExistence type="predicted"/>
<dbReference type="Proteomes" id="UP000654108">
    <property type="component" value="Unassembled WGS sequence"/>
</dbReference>
<reference evidence="2" key="1">
    <citation type="submission" date="2020-09" db="EMBL/GenBank/DDBJ databases">
        <title>Genome seq and assembly of Devosia sp.</title>
        <authorList>
            <person name="Chhetri G."/>
        </authorList>
    </citation>
    <scope>NUCLEOTIDE SEQUENCE</scope>
    <source>
        <strain evidence="2">PTR5</strain>
    </source>
</reference>
<evidence type="ECO:0000256" key="1">
    <source>
        <dbReference type="SAM" id="SignalP"/>
    </source>
</evidence>
<evidence type="ECO:0000313" key="3">
    <source>
        <dbReference type="Proteomes" id="UP000654108"/>
    </source>
</evidence>
<dbReference type="AlphaFoldDB" id="A0A927FUL4"/>
<feature type="chain" id="PRO_5037955863" description="Lipoprotein" evidence="1">
    <location>
        <begin position="17"/>
        <end position="199"/>
    </location>
</feature>
<keyword evidence="3" id="KW-1185">Reference proteome</keyword>
<dbReference type="PROSITE" id="PS51257">
    <property type="entry name" value="PROKAR_LIPOPROTEIN"/>
    <property type="match status" value="1"/>
</dbReference>
<accession>A0A927FUL4</accession>
<organism evidence="2 3">
    <name type="scientific">Devosia oryzisoli</name>
    <dbReference type="NCBI Taxonomy" id="2774138"/>
    <lineage>
        <taxon>Bacteria</taxon>
        <taxon>Pseudomonadati</taxon>
        <taxon>Pseudomonadota</taxon>
        <taxon>Alphaproteobacteria</taxon>
        <taxon>Hyphomicrobiales</taxon>
        <taxon>Devosiaceae</taxon>
        <taxon>Devosia</taxon>
    </lineage>
</organism>
<evidence type="ECO:0000313" key="2">
    <source>
        <dbReference type="EMBL" id="MBD8066296.1"/>
    </source>
</evidence>
<name>A0A927FUL4_9HYPH</name>
<comment type="caution">
    <text evidence="2">The sequence shown here is derived from an EMBL/GenBank/DDBJ whole genome shotgun (WGS) entry which is preliminary data.</text>
</comment>